<dbReference type="PANTHER" id="PTHR34220">
    <property type="entry name" value="SENSOR HISTIDINE KINASE YPDA"/>
    <property type="match status" value="1"/>
</dbReference>
<dbReference type="Pfam" id="PF06580">
    <property type="entry name" value="His_kinase"/>
    <property type="match status" value="1"/>
</dbReference>
<dbReference type="EMBL" id="UOGF01000044">
    <property type="protein sequence ID" value="VAX28902.1"/>
    <property type="molecule type" value="Genomic_DNA"/>
</dbReference>
<name>A0A3B1CKU5_9ZZZZ</name>
<keyword evidence="1" id="KW-0472">Membrane</keyword>
<dbReference type="InterPro" id="IPR036890">
    <property type="entry name" value="HATPase_C_sf"/>
</dbReference>
<gene>
    <name evidence="3" type="ORF">MNBD_NITROSPIRAE01-1623</name>
</gene>
<keyword evidence="1" id="KW-1133">Transmembrane helix</keyword>
<dbReference type="InterPro" id="IPR050640">
    <property type="entry name" value="Bact_2-comp_sensor_kinase"/>
</dbReference>
<feature type="transmembrane region" description="Helical" evidence="1">
    <location>
        <begin position="36"/>
        <end position="56"/>
    </location>
</feature>
<dbReference type="GO" id="GO:0016020">
    <property type="term" value="C:membrane"/>
    <property type="evidence" value="ECO:0007669"/>
    <property type="project" value="InterPro"/>
</dbReference>
<keyword evidence="1" id="KW-0812">Transmembrane</keyword>
<feature type="transmembrane region" description="Helical" evidence="1">
    <location>
        <begin position="76"/>
        <end position="94"/>
    </location>
</feature>
<dbReference type="AlphaFoldDB" id="A0A3B1CKU5"/>
<feature type="transmembrane region" description="Helical" evidence="1">
    <location>
        <begin position="143"/>
        <end position="167"/>
    </location>
</feature>
<dbReference type="Gene3D" id="3.30.565.10">
    <property type="entry name" value="Histidine kinase-like ATPase, C-terminal domain"/>
    <property type="match status" value="1"/>
</dbReference>
<organism evidence="3">
    <name type="scientific">hydrothermal vent metagenome</name>
    <dbReference type="NCBI Taxonomy" id="652676"/>
    <lineage>
        <taxon>unclassified sequences</taxon>
        <taxon>metagenomes</taxon>
        <taxon>ecological metagenomes</taxon>
    </lineage>
</organism>
<dbReference type="PANTHER" id="PTHR34220:SF7">
    <property type="entry name" value="SENSOR HISTIDINE KINASE YPDA"/>
    <property type="match status" value="1"/>
</dbReference>
<proteinExistence type="predicted"/>
<evidence type="ECO:0000313" key="3">
    <source>
        <dbReference type="EMBL" id="VAX28902.1"/>
    </source>
</evidence>
<evidence type="ECO:0000259" key="2">
    <source>
        <dbReference type="Pfam" id="PF06580"/>
    </source>
</evidence>
<accession>A0A3B1CKU5</accession>
<protein>
    <recommendedName>
        <fullName evidence="2">Signal transduction histidine kinase internal region domain-containing protein</fullName>
    </recommendedName>
</protein>
<feature type="transmembrane region" description="Helical" evidence="1">
    <location>
        <begin position="106"/>
        <end position="123"/>
    </location>
</feature>
<feature type="domain" description="Signal transduction histidine kinase internal region" evidence="2">
    <location>
        <begin position="198"/>
        <end position="277"/>
    </location>
</feature>
<evidence type="ECO:0000256" key="1">
    <source>
        <dbReference type="SAM" id="Phobius"/>
    </source>
</evidence>
<dbReference type="SUPFAM" id="SSF55874">
    <property type="entry name" value="ATPase domain of HSP90 chaperone/DNA topoisomerase II/histidine kinase"/>
    <property type="match status" value="1"/>
</dbReference>
<dbReference type="InterPro" id="IPR010559">
    <property type="entry name" value="Sig_transdc_His_kin_internal"/>
</dbReference>
<dbReference type="GO" id="GO:0000155">
    <property type="term" value="F:phosphorelay sensor kinase activity"/>
    <property type="evidence" value="ECO:0007669"/>
    <property type="project" value="InterPro"/>
</dbReference>
<reference evidence="3" key="1">
    <citation type="submission" date="2018-06" db="EMBL/GenBank/DDBJ databases">
        <authorList>
            <person name="Zhirakovskaya E."/>
        </authorList>
    </citation>
    <scope>NUCLEOTIDE SEQUENCE</scope>
</reference>
<sequence>MSGENKDFAQLSQPQKIETRDGAITPFGIFRSRQSFAVSLLAMSTILGFYHQWYAILAEKPQDFVLTFYRNFPMTTLESIIRLLPLLVPFYLLLSRFREWSIWKRLLLFALLALGTTLIEEFIEYYMPGFNNAKNDTSNPRFLAFLSFDMIGDILLFFGIISALGYVDHILCKNHILFTRLSEEKSRLAEEEQLRLMAELEALQSQINPHFLFNTLNSLATLVVTNPEKAELLIRDMSDWYRDTLRTTQQKSWTIQDEIELIQNYLRIESVRLEERLTVNIQCAKKALKIAIPPLVLQPLVENAVQHGIAPSVSGGTVSVNIEGDAQHFSLSVEDSRHDCDSVEENHSAGTGSGLQNIKRRLELAFGKDLQFHFNVGDRGAIASITVNRGCDDGS</sequence>